<accession>H6BWM0</accession>
<keyword evidence="2" id="KW-1185">Reference proteome</keyword>
<dbReference type="AlphaFoldDB" id="H6BWM0"/>
<dbReference type="GeneID" id="20308820"/>
<proteinExistence type="predicted"/>
<reference evidence="1" key="1">
    <citation type="submission" date="2011-07" db="EMBL/GenBank/DDBJ databases">
        <title>The Genome Sequence of Exophiala (Wangiella) dermatitidis NIH/UT8656.</title>
        <authorList>
            <consortium name="The Broad Institute Genome Sequencing Platform"/>
            <person name="Cuomo C."/>
            <person name="Wang Z."/>
            <person name="Hunicke-Smith S."/>
            <person name="Szanislo P.J."/>
            <person name="Earl A."/>
            <person name="Young S.K."/>
            <person name="Zeng Q."/>
            <person name="Gargeya S."/>
            <person name="Fitzgerald M."/>
            <person name="Haas B."/>
            <person name="Abouelleil A."/>
            <person name="Alvarado L."/>
            <person name="Arachchi H.M."/>
            <person name="Berlin A."/>
            <person name="Brown A."/>
            <person name="Chapman S.B."/>
            <person name="Chen Z."/>
            <person name="Dunbar C."/>
            <person name="Freedman E."/>
            <person name="Gearin G."/>
            <person name="Gellesch M."/>
            <person name="Goldberg J."/>
            <person name="Griggs A."/>
            <person name="Gujja S."/>
            <person name="Heiman D."/>
            <person name="Howarth C."/>
            <person name="Larson L."/>
            <person name="Lui A."/>
            <person name="MacDonald P.J.P."/>
            <person name="Montmayeur A."/>
            <person name="Murphy C."/>
            <person name="Neiman D."/>
            <person name="Pearson M."/>
            <person name="Priest M."/>
            <person name="Roberts A."/>
            <person name="Saif S."/>
            <person name="Shea T."/>
            <person name="Shenoy N."/>
            <person name="Sisk P."/>
            <person name="Stolte C."/>
            <person name="Sykes S."/>
            <person name="Wortman J."/>
            <person name="Nusbaum C."/>
            <person name="Birren B."/>
        </authorList>
    </citation>
    <scope>NUCLEOTIDE SEQUENCE</scope>
    <source>
        <strain evidence="1">NIH/UT8656</strain>
    </source>
</reference>
<dbReference type="EMBL" id="JH226132">
    <property type="protein sequence ID" value="EHY56081.1"/>
    <property type="molecule type" value="Genomic_DNA"/>
</dbReference>
<evidence type="ECO:0000313" key="2">
    <source>
        <dbReference type="Proteomes" id="UP000007304"/>
    </source>
</evidence>
<sequence length="190" mass="21013">MARLENLHWRRKSELSYLLTGPEHTTTQPCVCFLPLECIQRQRSPALLSAAAVAKPGPAGNLCCRASRGEDGQAPRDVRSDASQVVQDWCEVLMERSVEAMSGFPILATGRASYRWTLRDRPSYCSYLGLSPLTTARIVEEPAARLPATCSVAFRFHVRILCLGSSWVLARQRAAACNPPPCFTGWFGED</sequence>
<dbReference type="VEuPathDB" id="FungiDB:HMPREF1120_04181"/>
<name>H6BWM0_EXODN</name>
<protein>
    <submittedName>
        <fullName evidence="1">Uncharacterized protein</fullName>
    </submittedName>
</protein>
<gene>
    <name evidence="1" type="ORF">HMPREF1120_04181</name>
</gene>
<dbReference type="RefSeq" id="XP_009156542.1">
    <property type="nucleotide sequence ID" value="XM_009158294.1"/>
</dbReference>
<dbReference type="HOGENOM" id="CLU_1427992_0_0_1"/>
<organism evidence="1 2">
    <name type="scientific">Exophiala dermatitidis (strain ATCC 34100 / CBS 525.76 / NIH/UT8656)</name>
    <name type="common">Black yeast</name>
    <name type="synonym">Wangiella dermatitidis</name>
    <dbReference type="NCBI Taxonomy" id="858893"/>
    <lineage>
        <taxon>Eukaryota</taxon>
        <taxon>Fungi</taxon>
        <taxon>Dikarya</taxon>
        <taxon>Ascomycota</taxon>
        <taxon>Pezizomycotina</taxon>
        <taxon>Eurotiomycetes</taxon>
        <taxon>Chaetothyriomycetidae</taxon>
        <taxon>Chaetothyriales</taxon>
        <taxon>Herpotrichiellaceae</taxon>
        <taxon>Exophiala</taxon>
    </lineage>
</organism>
<dbReference type="EMBL" id="JH226132">
    <property type="protein sequence ID" value="EHY56080.1"/>
    <property type="molecule type" value="Genomic_DNA"/>
</dbReference>
<evidence type="ECO:0000313" key="1">
    <source>
        <dbReference type="EMBL" id="EHY56080.1"/>
    </source>
</evidence>
<dbReference type="RefSeq" id="XP_009156541.1">
    <property type="nucleotide sequence ID" value="XM_009158293.1"/>
</dbReference>
<dbReference type="Proteomes" id="UP000007304">
    <property type="component" value="Unassembled WGS sequence"/>
</dbReference>